<sequence>MSDSIRIQSIQMPVSETILDSMDLAPTEVVFSLPRTADSSDFSTDGQYSYLQGPVKVPGPWKRGRPRAGELWPCAAPSKVHSTDPSLAKLKKSAFQFVSVSGETKYMDTASQSTIRSHARRMTPRHNMGRDGHYRPPVKKPIANENSFPPLEVALRGGLLQIPGVDPFNASCITLEPYMHDLLSLCRSNLCSIISGDANALVCAVSSRIWRSIYTLEEVGGWNPIENYWLPLAFQDPALLHSFIACADAYVNGYRSEQVRPRWLRHLSEVVSIMNQRLSMPAPSISKQTLAVIAGMALLELRSGRHEHWRTHMKGLKVLVELYGGLETMDSEPLVLHKIYRADLYGSLDAGELPFFRGPNDIISTKYSTSNIRSKGLNEICKLLSFNPVLSTCIRQLEGVEGFWPRQAHFSSHDTVSGAASHGLFRSPSEIAQVRLILTNTQYKLVSAANSPRIRIHLGSMKMAIFEFLRITLVIYTLTVLKERPQSTFIGQRIALKLYQALIVFSEEAAITGDLQLHGKESTPFSKLPNTLSPASPLGSIVPPGFILWGIFFAIINLPPGNGSREVISIKRTLLKIFTQLVQSSGMGQQDVKFHISKYLWIENTHGVLFDHFWSDIQL</sequence>
<proteinExistence type="predicted"/>
<reference evidence="2" key="1">
    <citation type="submission" date="2023-01" db="EMBL/GenBank/DDBJ databases">
        <authorList>
            <person name="Piombo E."/>
        </authorList>
    </citation>
    <scope>NUCLEOTIDE SEQUENCE</scope>
</reference>
<comment type="caution">
    <text evidence="2">The sequence shown here is derived from an EMBL/GenBank/DDBJ whole genome shotgun (WGS) entry which is preliminary data.</text>
</comment>
<keyword evidence="3" id="KW-1185">Reference proteome</keyword>
<dbReference type="PANTHER" id="PTHR37540:SF5">
    <property type="entry name" value="TRANSCRIPTION FACTOR DOMAIN-CONTAINING PROTEIN"/>
    <property type="match status" value="1"/>
</dbReference>
<evidence type="ECO:0000313" key="3">
    <source>
        <dbReference type="Proteomes" id="UP001160390"/>
    </source>
</evidence>
<name>A0AA35QFM9_9HYPO</name>
<dbReference type="Proteomes" id="UP001160390">
    <property type="component" value="Unassembled WGS sequence"/>
</dbReference>
<protein>
    <submittedName>
        <fullName evidence="2">Uncharacterized protein</fullName>
    </submittedName>
</protein>
<evidence type="ECO:0000313" key="2">
    <source>
        <dbReference type="EMBL" id="CAI6101149.1"/>
    </source>
</evidence>
<gene>
    <name evidence="2" type="ORF">CCHLO57077_00006375</name>
</gene>
<keyword evidence="1" id="KW-0539">Nucleus</keyword>
<dbReference type="PANTHER" id="PTHR37540">
    <property type="entry name" value="TRANSCRIPTION FACTOR (ACR-2), PUTATIVE-RELATED-RELATED"/>
    <property type="match status" value="1"/>
</dbReference>
<dbReference type="InterPro" id="IPR021858">
    <property type="entry name" value="Fun_TF"/>
</dbReference>
<organism evidence="2 3">
    <name type="scientific">Clonostachys chloroleuca</name>
    <dbReference type="NCBI Taxonomy" id="1926264"/>
    <lineage>
        <taxon>Eukaryota</taxon>
        <taxon>Fungi</taxon>
        <taxon>Dikarya</taxon>
        <taxon>Ascomycota</taxon>
        <taxon>Pezizomycotina</taxon>
        <taxon>Sordariomycetes</taxon>
        <taxon>Hypocreomycetidae</taxon>
        <taxon>Hypocreales</taxon>
        <taxon>Bionectriaceae</taxon>
        <taxon>Clonostachys</taxon>
    </lineage>
</organism>
<accession>A0AA35QFM9</accession>
<dbReference type="Pfam" id="PF11951">
    <property type="entry name" value="Fungal_trans_2"/>
    <property type="match status" value="1"/>
</dbReference>
<dbReference type="EMBL" id="CABFNP030001360">
    <property type="protein sequence ID" value="CAI6101149.1"/>
    <property type="molecule type" value="Genomic_DNA"/>
</dbReference>
<evidence type="ECO:0000256" key="1">
    <source>
        <dbReference type="ARBA" id="ARBA00023242"/>
    </source>
</evidence>
<dbReference type="AlphaFoldDB" id="A0AA35QFM9"/>